<evidence type="ECO:0000313" key="3">
    <source>
        <dbReference type="Proteomes" id="UP001215598"/>
    </source>
</evidence>
<dbReference type="Proteomes" id="UP001215598">
    <property type="component" value="Unassembled WGS sequence"/>
</dbReference>
<proteinExistence type="predicted"/>
<evidence type="ECO:0008006" key="4">
    <source>
        <dbReference type="Google" id="ProtNLM"/>
    </source>
</evidence>
<feature type="non-terminal residue" evidence="2">
    <location>
        <position position="1"/>
    </location>
</feature>
<keyword evidence="1" id="KW-0175">Coiled coil</keyword>
<comment type="caution">
    <text evidence="2">The sequence shown here is derived from an EMBL/GenBank/DDBJ whole genome shotgun (WGS) entry which is preliminary data.</text>
</comment>
<name>A0AAD7NJB4_9AGAR</name>
<evidence type="ECO:0000313" key="2">
    <source>
        <dbReference type="EMBL" id="KAJ7762641.1"/>
    </source>
</evidence>
<dbReference type="AlphaFoldDB" id="A0AAD7NJB4"/>
<feature type="coiled-coil region" evidence="1">
    <location>
        <begin position="9"/>
        <end position="36"/>
    </location>
</feature>
<protein>
    <recommendedName>
        <fullName evidence="4">F-box domain-containing protein</fullName>
    </recommendedName>
</protein>
<accession>A0AAD7NJB4</accession>
<evidence type="ECO:0000256" key="1">
    <source>
        <dbReference type="SAM" id="Coils"/>
    </source>
</evidence>
<gene>
    <name evidence="2" type="ORF">B0H16DRAFT_1807388</name>
</gene>
<keyword evidence="3" id="KW-1185">Reference proteome</keyword>
<sequence>TNRELRLHTASLDSQIQVLRAQLDELLKQRMAAQEALDAITYPVLTLPVEIVSEIFCCTSSAGGAHSKLTLHGKSFILGHICQLWRQIALSTPELWNTIRLTSRGALEPACIHAFLSRAASLPLSISVDEVDVDRDVLHAALNTIMPHSRNWAHLAIGSAAETMRVFQVVHQQLPMLQSLELQVDDHPTIFDDTFGTMFQHAPRLRQAHLYGFGLQRFALPWSQLTSLHI</sequence>
<dbReference type="EMBL" id="JARKIB010000032">
    <property type="protein sequence ID" value="KAJ7762641.1"/>
    <property type="molecule type" value="Genomic_DNA"/>
</dbReference>
<feature type="non-terminal residue" evidence="2">
    <location>
        <position position="230"/>
    </location>
</feature>
<reference evidence="2" key="1">
    <citation type="submission" date="2023-03" db="EMBL/GenBank/DDBJ databases">
        <title>Massive genome expansion in bonnet fungi (Mycena s.s.) driven by repeated elements and novel gene families across ecological guilds.</title>
        <authorList>
            <consortium name="Lawrence Berkeley National Laboratory"/>
            <person name="Harder C.B."/>
            <person name="Miyauchi S."/>
            <person name="Viragh M."/>
            <person name="Kuo A."/>
            <person name="Thoen E."/>
            <person name="Andreopoulos B."/>
            <person name="Lu D."/>
            <person name="Skrede I."/>
            <person name="Drula E."/>
            <person name="Henrissat B."/>
            <person name="Morin E."/>
            <person name="Kohler A."/>
            <person name="Barry K."/>
            <person name="LaButti K."/>
            <person name="Morin E."/>
            <person name="Salamov A."/>
            <person name="Lipzen A."/>
            <person name="Mereny Z."/>
            <person name="Hegedus B."/>
            <person name="Baldrian P."/>
            <person name="Stursova M."/>
            <person name="Weitz H."/>
            <person name="Taylor A."/>
            <person name="Grigoriev I.V."/>
            <person name="Nagy L.G."/>
            <person name="Martin F."/>
            <person name="Kauserud H."/>
        </authorList>
    </citation>
    <scope>NUCLEOTIDE SEQUENCE</scope>
    <source>
        <strain evidence="2">CBHHK182m</strain>
    </source>
</reference>
<organism evidence="2 3">
    <name type="scientific">Mycena metata</name>
    <dbReference type="NCBI Taxonomy" id="1033252"/>
    <lineage>
        <taxon>Eukaryota</taxon>
        <taxon>Fungi</taxon>
        <taxon>Dikarya</taxon>
        <taxon>Basidiomycota</taxon>
        <taxon>Agaricomycotina</taxon>
        <taxon>Agaricomycetes</taxon>
        <taxon>Agaricomycetidae</taxon>
        <taxon>Agaricales</taxon>
        <taxon>Marasmiineae</taxon>
        <taxon>Mycenaceae</taxon>
        <taxon>Mycena</taxon>
    </lineage>
</organism>